<sequence>MVRRMNPRYISHDQPAATVAPPQPRGQEPPSPSRMRRWLRRHRWQLVPVHVATSTYAIAAVADQAPTVGYGTLAVAGLGALAWAQRLTDDERTYGRLVVAGAAGWTLLADAVGPWSIGSAVLWAAGLWVGGKPWWSSHRVRGRIRVDGLVEAWPDWSTRANLGGVRVASATAGRVHDRLRLELRRGQQRARLLVEHLEDLASVRGIAPWRLRIDPQITAKDPGLVDLLITHTDPWRDEHGRPVDLPHPATVDLDAWCQPARMADPIPYGVEAGADLASVALRNEQGGRFIAIASKKGGGKTVLLHDLMAGLCKMEDVDIAMVDCKEQGKASRPWAPRLIRRATTPAEALALLAWAAAENDRRGSESPDPVLKPTRTRRALVVIVDEYGALALGDDRVMEQVEVLARKIRSASGGLVLADQRPDSSTWTGALRGQLDEVIVGRLENRRDAKAILPSLDGLDPTEFELPGQMVQQAGKKGRQVESRTWHLEQPSDIEALVEACRDRWPDNPITSRSTKESTVEQPLPQRGQGAQSVREQIRAGLDAISSQDYSGVPDLSVDELRQRAQTVAPPEPTAEERSLDERIYAAIKEKPEGVAMGDLVEMIKEPRSTVQVRCSALRRQGRVRTDPPRGRHARWYITVSDQPAMSNA</sequence>
<feature type="transmembrane region" description="Helical" evidence="2">
    <location>
        <begin position="68"/>
        <end position="84"/>
    </location>
</feature>
<evidence type="ECO:0008006" key="5">
    <source>
        <dbReference type="Google" id="ProtNLM"/>
    </source>
</evidence>
<accession>A0ABS1YD73</accession>
<feature type="transmembrane region" description="Helical" evidence="2">
    <location>
        <begin position="93"/>
        <end position="109"/>
    </location>
</feature>
<feature type="region of interest" description="Disordered" evidence="1">
    <location>
        <begin position="506"/>
        <end position="532"/>
    </location>
</feature>
<protein>
    <recommendedName>
        <fullName evidence="5">FtsK domain-containing protein</fullName>
    </recommendedName>
</protein>
<dbReference type="Gene3D" id="3.40.50.300">
    <property type="entry name" value="P-loop containing nucleotide triphosphate hydrolases"/>
    <property type="match status" value="1"/>
</dbReference>
<name>A0ABS1YD73_9ACTN</name>
<organism evidence="3 4">
    <name type="scientific">Micromonospora tarensis</name>
    <dbReference type="NCBI Taxonomy" id="2806100"/>
    <lineage>
        <taxon>Bacteria</taxon>
        <taxon>Bacillati</taxon>
        <taxon>Actinomycetota</taxon>
        <taxon>Actinomycetes</taxon>
        <taxon>Micromonosporales</taxon>
        <taxon>Micromonosporaceae</taxon>
        <taxon>Micromonospora</taxon>
    </lineage>
</organism>
<dbReference type="Proteomes" id="UP000622245">
    <property type="component" value="Unassembled WGS sequence"/>
</dbReference>
<gene>
    <name evidence="3" type="ORF">JM949_07520</name>
</gene>
<keyword evidence="2" id="KW-1133">Transmembrane helix</keyword>
<comment type="caution">
    <text evidence="3">The sequence shown here is derived from an EMBL/GenBank/DDBJ whole genome shotgun (WGS) entry which is preliminary data.</text>
</comment>
<feature type="region of interest" description="Disordered" evidence="1">
    <location>
        <begin position="11"/>
        <end position="34"/>
    </location>
</feature>
<keyword evidence="2" id="KW-0812">Transmembrane</keyword>
<evidence type="ECO:0000256" key="2">
    <source>
        <dbReference type="SAM" id="Phobius"/>
    </source>
</evidence>
<evidence type="ECO:0000256" key="1">
    <source>
        <dbReference type="SAM" id="MobiDB-lite"/>
    </source>
</evidence>
<dbReference type="InterPro" id="IPR027417">
    <property type="entry name" value="P-loop_NTPase"/>
</dbReference>
<dbReference type="RefSeq" id="WP_203147712.1">
    <property type="nucleotide sequence ID" value="NZ_JAEVHL010000021.1"/>
</dbReference>
<evidence type="ECO:0000313" key="4">
    <source>
        <dbReference type="Proteomes" id="UP000622245"/>
    </source>
</evidence>
<dbReference type="EMBL" id="JAEVHL010000021">
    <property type="protein sequence ID" value="MBM0275312.1"/>
    <property type="molecule type" value="Genomic_DNA"/>
</dbReference>
<proteinExistence type="predicted"/>
<keyword evidence="2" id="KW-0472">Membrane</keyword>
<feature type="transmembrane region" description="Helical" evidence="2">
    <location>
        <begin position="44"/>
        <end position="62"/>
    </location>
</feature>
<evidence type="ECO:0000313" key="3">
    <source>
        <dbReference type="EMBL" id="MBM0275312.1"/>
    </source>
</evidence>
<feature type="compositionally biased region" description="Pro residues" evidence="1">
    <location>
        <begin position="21"/>
        <end position="32"/>
    </location>
</feature>
<keyword evidence="4" id="KW-1185">Reference proteome</keyword>
<reference evidence="3 4" key="1">
    <citation type="submission" date="2021-01" db="EMBL/GenBank/DDBJ databases">
        <title>Draft genome sequence of Micromonospora sp. strain STR1s_6.</title>
        <authorList>
            <person name="Karlyshev A."/>
            <person name="Jawad R."/>
        </authorList>
    </citation>
    <scope>NUCLEOTIDE SEQUENCE [LARGE SCALE GENOMIC DNA]</scope>
    <source>
        <strain evidence="3 4">STR1S-6</strain>
    </source>
</reference>
<dbReference type="SUPFAM" id="SSF52540">
    <property type="entry name" value="P-loop containing nucleoside triphosphate hydrolases"/>
    <property type="match status" value="1"/>
</dbReference>